<dbReference type="EMBL" id="JNBR01001424">
    <property type="protein sequence ID" value="OQR87770.1"/>
    <property type="molecule type" value="Genomic_DNA"/>
</dbReference>
<evidence type="ECO:0008006" key="3">
    <source>
        <dbReference type="Google" id="ProtNLM"/>
    </source>
</evidence>
<dbReference type="AlphaFoldDB" id="A0A1V9YQ07"/>
<evidence type="ECO:0000313" key="2">
    <source>
        <dbReference type="Proteomes" id="UP000243579"/>
    </source>
</evidence>
<gene>
    <name evidence="1" type="ORF">ACHHYP_08085</name>
</gene>
<evidence type="ECO:0000313" key="1">
    <source>
        <dbReference type="EMBL" id="OQR87770.1"/>
    </source>
</evidence>
<name>A0A1V9YQ07_ACHHY</name>
<accession>A0A1V9YQ07</accession>
<reference evidence="1 2" key="1">
    <citation type="journal article" date="2014" name="Genome Biol. Evol.">
        <title>The secreted proteins of Achlya hypogyna and Thraustotheca clavata identify the ancestral oomycete secretome and reveal gene acquisitions by horizontal gene transfer.</title>
        <authorList>
            <person name="Misner I."/>
            <person name="Blouin N."/>
            <person name="Leonard G."/>
            <person name="Richards T.A."/>
            <person name="Lane C.E."/>
        </authorList>
    </citation>
    <scope>NUCLEOTIDE SEQUENCE [LARGE SCALE GENOMIC DNA]</scope>
    <source>
        <strain evidence="1 2">ATCC 48635</strain>
    </source>
</reference>
<dbReference type="Proteomes" id="UP000243579">
    <property type="component" value="Unassembled WGS sequence"/>
</dbReference>
<keyword evidence="2" id="KW-1185">Reference proteome</keyword>
<sequence length="161" mass="17662">MSSPRALKEPLLAKDGASASAGHSRVILAKLRPAGLVAIDGLTSEYAETYSAPLQKLMSEADFRAAIGAINQTCSDYFPCVTCVVYGYLGAALTCGLLFCCAKPCTGEVEENVEVILERINAKEAFRENGIEWELKRTRCHSWIEITQCPQARRKSHRHSI</sequence>
<dbReference type="OrthoDB" id="65987at2759"/>
<organism evidence="1 2">
    <name type="scientific">Achlya hypogyna</name>
    <name type="common">Oomycete</name>
    <name type="synonym">Protoachlya hypogyna</name>
    <dbReference type="NCBI Taxonomy" id="1202772"/>
    <lineage>
        <taxon>Eukaryota</taxon>
        <taxon>Sar</taxon>
        <taxon>Stramenopiles</taxon>
        <taxon>Oomycota</taxon>
        <taxon>Saprolegniomycetes</taxon>
        <taxon>Saprolegniales</taxon>
        <taxon>Achlyaceae</taxon>
        <taxon>Achlya</taxon>
    </lineage>
</organism>
<comment type="caution">
    <text evidence="1">The sequence shown here is derived from an EMBL/GenBank/DDBJ whole genome shotgun (WGS) entry which is preliminary data.</text>
</comment>
<protein>
    <recommendedName>
        <fullName evidence="3">Golgin subfamily A member 7/ERF4 domain-containing protein</fullName>
    </recommendedName>
</protein>
<proteinExistence type="predicted"/>